<dbReference type="AlphaFoldDB" id="A0A8T9MZH2"/>
<proteinExistence type="predicted"/>
<name>A0A8T9MZH2_9NEIS</name>
<reference evidence="1" key="1">
    <citation type="journal article" date="2022" name="Res Sq">
        <title>Evolution of multicellular longitudinally dividing oral cavity symbionts (Neisseriaceae).</title>
        <authorList>
            <person name="Nyongesa S."/>
            <person name="Weber P."/>
            <person name="Bernet E."/>
            <person name="Pullido F."/>
            <person name="Nieckarz M."/>
            <person name="Delaby M."/>
            <person name="Nieves C."/>
            <person name="Viehboeck T."/>
            <person name="Krause N."/>
            <person name="Rivera-Millot A."/>
            <person name="Nakamura A."/>
            <person name="Vischer N."/>
            <person name="VanNieuwenhze M."/>
            <person name="Brun Y."/>
            <person name="Cava F."/>
            <person name="Bulgheresi S."/>
            <person name="Veyrier F."/>
        </authorList>
    </citation>
    <scope>NUCLEOTIDE SEQUENCE</scope>
    <source>
        <strain evidence="1">17694</strain>
    </source>
</reference>
<reference evidence="1" key="2">
    <citation type="submission" date="2024-09" db="EMBL/GenBank/DDBJ databases">
        <authorList>
            <person name="Veyrier F.J."/>
        </authorList>
    </citation>
    <scope>NUCLEOTIDE SEQUENCE</scope>
    <source>
        <strain evidence="1">17694</strain>
    </source>
</reference>
<organism evidence="1 2">
    <name type="scientific">Conchiformibius kuhniae</name>
    <dbReference type="NCBI Taxonomy" id="211502"/>
    <lineage>
        <taxon>Bacteria</taxon>
        <taxon>Pseudomonadati</taxon>
        <taxon>Pseudomonadota</taxon>
        <taxon>Betaproteobacteria</taxon>
        <taxon>Neisseriales</taxon>
        <taxon>Neisseriaceae</taxon>
        <taxon>Conchiformibius</taxon>
    </lineage>
</organism>
<accession>A0A8T9MZH2</accession>
<protein>
    <submittedName>
        <fullName evidence="1">Uncharacterized protein</fullName>
    </submittedName>
</protein>
<dbReference type="KEGG" id="ckh:LVJ77_05795"/>
<dbReference type="Proteomes" id="UP000831534">
    <property type="component" value="Chromosome"/>
</dbReference>
<evidence type="ECO:0000313" key="1">
    <source>
        <dbReference type="EMBL" id="UOP05602.1"/>
    </source>
</evidence>
<evidence type="ECO:0000313" key="2">
    <source>
        <dbReference type="Proteomes" id="UP000831534"/>
    </source>
</evidence>
<gene>
    <name evidence="1" type="ORF">LVJ77_05795</name>
</gene>
<keyword evidence="2" id="KW-1185">Reference proteome</keyword>
<dbReference type="RefSeq" id="WP_027009703.1">
    <property type="nucleotide sequence ID" value="NZ_CP091521.1"/>
</dbReference>
<dbReference type="EMBL" id="CP091521">
    <property type="protein sequence ID" value="UOP05602.1"/>
    <property type="molecule type" value="Genomic_DNA"/>
</dbReference>
<sequence length="134" mass="15018">MTTTTLTVQDHTLGGQILHELFLKFQSQRISVAELIEQRVRAEVAEYNQRADAFLLRRNLVVPGDTEQLLNAKSPKAKRQINADKQVAAALQAFKQNGFFVLLDNRQLENLDDIITLNDGMIVSFIKLTPLVGG</sequence>